<dbReference type="InterPro" id="IPR046960">
    <property type="entry name" value="PPR_At4g14850-like_plant"/>
</dbReference>
<evidence type="ECO:0000313" key="5">
    <source>
        <dbReference type="Proteomes" id="UP000289340"/>
    </source>
</evidence>
<evidence type="ECO:0000256" key="1">
    <source>
        <dbReference type="ARBA" id="ARBA00022737"/>
    </source>
</evidence>
<keyword evidence="5" id="KW-1185">Reference proteome</keyword>
<feature type="repeat" description="PPR" evidence="2">
    <location>
        <begin position="126"/>
        <end position="160"/>
    </location>
</feature>
<dbReference type="GO" id="GO:0009451">
    <property type="term" value="P:RNA modification"/>
    <property type="evidence" value="ECO:0007669"/>
    <property type="project" value="InterPro"/>
</dbReference>
<gene>
    <name evidence="4" type="ORF">D0Y65_015940</name>
</gene>
<dbReference type="GO" id="GO:0003723">
    <property type="term" value="F:RNA binding"/>
    <property type="evidence" value="ECO:0007669"/>
    <property type="project" value="InterPro"/>
</dbReference>
<proteinExistence type="predicted"/>
<dbReference type="Proteomes" id="UP000289340">
    <property type="component" value="Chromosome 6"/>
</dbReference>
<keyword evidence="3" id="KW-0732">Signal</keyword>
<dbReference type="InterPro" id="IPR011990">
    <property type="entry name" value="TPR-like_helical_dom_sf"/>
</dbReference>
<keyword evidence="1" id="KW-0677">Repeat</keyword>
<dbReference type="PANTHER" id="PTHR47926">
    <property type="entry name" value="PENTATRICOPEPTIDE REPEAT-CONTAINING PROTEIN"/>
    <property type="match status" value="1"/>
</dbReference>
<reference evidence="4 5" key="1">
    <citation type="submission" date="2018-09" db="EMBL/GenBank/DDBJ databases">
        <title>A high-quality reference genome of wild soybean provides a powerful tool to mine soybean genomes.</title>
        <authorList>
            <person name="Xie M."/>
            <person name="Chung C.Y.L."/>
            <person name="Li M.-W."/>
            <person name="Wong F.-L."/>
            <person name="Chan T.-F."/>
            <person name="Lam H.-M."/>
        </authorList>
    </citation>
    <scope>NUCLEOTIDE SEQUENCE [LARGE SCALE GENOMIC DNA]</scope>
    <source>
        <strain evidence="5">cv. W05</strain>
        <tissue evidence="4">Hypocotyl of etiolated seedlings</tissue>
    </source>
</reference>
<comment type="caution">
    <text evidence="4">The sequence shown here is derived from an EMBL/GenBank/DDBJ whole genome shotgun (WGS) entry which is preliminary data.</text>
</comment>
<evidence type="ECO:0000256" key="2">
    <source>
        <dbReference type="PROSITE-ProRule" id="PRU00708"/>
    </source>
</evidence>
<dbReference type="Gene3D" id="1.25.40.10">
    <property type="entry name" value="Tetratricopeptide repeat domain"/>
    <property type="match status" value="2"/>
</dbReference>
<dbReference type="InterPro" id="IPR002885">
    <property type="entry name" value="PPR_rpt"/>
</dbReference>
<dbReference type="EMBL" id="QZWG01000006">
    <property type="protein sequence ID" value="RZC09414.1"/>
    <property type="molecule type" value="Genomic_DNA"/>
</dbReference>
<dbReference type="FunFam" id="1.25.40.10:FF:000031">
    <property type="entry name" value="Pentatricopeptide repeat-containing protein mitochondrial"/>
    <property type="match status" value="1"/>
</dbReference>
<dbReference type="PANTHER" id="PTHR47926:SF490">
    <property type="entry name" value="REPEAT-LIKE SUPERFAMILY PROTEIN, PUTATIVE-RELATED"/>
    <property type="match status" value="1"/>
</dbReference>
<dbReference type="PROSITE" id="PS51375">
    <property type="entry name" value="PPR"/>
    <property type="match status" value="2"/>
</dbReference>
<evidence type="ECO:0000313" key="4">
    <source>
        <dbReference type="EMBL" id="RZC09414.1"/>
    </source>
</evidence>
<dbReference type="NCBIfam" id="TIGR00756">
    <property type="entry name" value="PPR"/>
    <property type="match status" value="3"/>
</dbReference>
<feature type="repeat" description="PPR" evidence="2">
    <location>
        <begin position="190"/>
        <end position="224"/>
    </location>
</feature>
<accession>A0A445KEZ8</accession>
<dbReference type="Pfam" id="PF01535">
    <property type="entry name" value="PPR"/>
    <property type="match status" value="1"/>
</dbReference>
<organism evidence="4 5">
    <name type="scientific">Glycine soja</name>
    <name type="common">Wild soybean</name>
    <dbReference type="NCBI Taxonomy" id="3848"/>
    <lineage>
        <taxon>Eukaryota</taxon>
        <taxon>Viridiplantae</taxon>
        <taxon>Streptophyta</taxon>
        <taxon>Embryophyta</taxon>
        <taxon>Tracheophyta</taxon>
        <taxon>Spermatophyta</taxon>
        <taxon>Magnoliopsida</taxon>
        <taxon>eudicotyledons</taxon>
        <taxon>Gunneridae</taxon>
        <taxon>Pentapetalae</taxon>
        <taxon>rosids</taxon>
        <taxon>fabids</taxon>
        <taxon>Fabales</taxon>
        <taxon>Fabaceae</taxon>
        <taxon>Papilionoideae</taxon>
        <taxon>50 kb inversion clade</taxon>
        <taxon>NPAAA clade</taxon>
        <taxon>indigoferoid/millettioid clade</taxon>
        <taxon>Phaseoleae</taxon>
        <taxon>Glycine</taxon>
        <taxon>Glycine subgen. Soja</taxon>
    </lineage>
</organism>
<feature type="signal peptide" evidence="3">
    <location>
        <begin position="1"/>
        <end position="27"/>
    </location>
</feature>
<dbReference type="AlphaFoldDB" id="A0A445KEZ8"/>
<evidence type="ECO:0000256" key="3">
    <source>
        <dbReference type="SAM" id="SignalP"/>
    </source>
</evidence>
<sequence>MRPSSPFYPVPSVLPFVVLCASRFVHSFVFCLSSNEVLKDNNAVDATSVTTLYLTHKALSDITCLTVNLEKLDLKLNNLTSLEMCWVGLEASVSTVLSLLSATGYIGNFGYIFLAHQVFDRVAKKDVVLWNYLIGNYARNGMVGEALASFEQMSKLKLDAVLGTTLVDVCAKCGFLDEAMDIFDRMEDKDVKSWTAMISGLGVHGQPNNAIRLFNRMEKEGFKPNELTFLAILTACSHGGLVVEGIIYRDVKLGKCVKDVLKSIYAEHPTNSLLISSTDGLVGHCSSIVALSFWNYCLVFKSRLKDQCRMLNIQRWSLATILELASPFYDVSYDDSRKPMSNASNN</sequence>
<feature type="chain" id="PRO_5019013037" evidence="3">
    <location>
        <begin position="28"/>
        <end position="346"/>
    </location>
</feature>
<protein>
    <submittedName>
        <fullName evidence="4">Pentatricopeptide repeat-containing protein, mitochondrial</fullName>
    </submittedName>
</protein>
<name>A0A445KEZ8_GLYSO</name>
<dbReference type="Pfam" id="PF13041">
    <property type="entry name" value="PPR_2"/>
    <property type="match status" value="1"/>
</dbReference>